<dbReference type="EMBL" id="LR134289">
    <property type="protein sequence ID" value="VEE04997.1"/>
    <property type="molecule type" value="Genomic_DNA"/>
</dbReference>
<dbReference type="OrthoDB" id="711680at2"/>
<name>A0A3S4NRT9_CHRGE</name>
<feature type="transmembrane region" description="Helical" evidence="1">
    <location>
        <begin position="12"/>
        <end position="35"/>
    </location>
</feature>
<proteinExistence type="predicted"/>
<accession>A0A3S4NRT9</accession>
<dbReference type="GeneID" id="93022256"/>
<evidence type="ECO:0000313" key="3">
    <source>
        <dbReference type="Proteomes" id="UP000279227"/>
    </source>
</evidence>
<keyword evidence="1" id="KW-0472">Membrane</keyword>
<dbReference type="AlphaFoldDB" id="A0A3S4NRT9"/>
<organism evidence="2 3">
    <name type="scientific">Chryseobacterium gleum</name>
    <name type="common">Flavobacterium gleum</name>
    <dbReference type="NCBI Taxonomy" id="250"/>
    <lineage>
        <taxon>Bacteria</taxon>
        <taxon>Pseudomonadati</taxon>
        <taxon>Bacteroidota</taxon>
        <taxon>Flavobacteriia</taxon>
        <taxon>Flavobacteriales</taxon>
        <taxon>Weeksellaceae</taxon>
        <taxon>Chryseobacterium group</taxon>
        <taxon>Chryseobacterium</taxon>
    </lineage>
</organism>
<evidence type="ECO:0000256" key="1">
    <source>
        <dbReference type="SAM" id="Phobius"/>
    </source>
</evidence>
<evidence type="ECO:0000313" key="2">
    <source>
        <dbReference type="EMBL" id="VEE04997.1"/>
    </source>
</evidence>
<dbReference type="Proteomes" id="UP000279227">
    <property type="component" value="Chromosome"/>
</dbReference>
<protein>
    <submittedName>
        <fullName evidence="2">Uncharacterized protein</fullName>
    </submittedName>
</protein>
<feature type="transmembrane region" description="Helical" evidence="1">
    <location>
        <begin position="47"/>
        <end position="71"/>
    </location>
</feature>
<keyword evidence="1" id="KW-1133">Transmembrane helix</keyword>
<reference evidence="2 3" key="1">
    <citation type="submission" date="2018-12" db="EMBL/GenBank/DDBJ databases">
        <authorList>
            <consortium name="Pathogen Informatics"/>
        </authorList>
    </citation>
    <scope>NUCLEOTIDE SEQUENCE [LARGE SCALE GENOMIC DNA]</scope>
    <source>
        <strain evidence="2 3">NCTC11432</strain>
    </source>
</reference>
<keyword evidence="1" id="KW-0812">Transmembrane</keyword>
<sequence length="80" mass="8860">MLSSADLHLERALFLAVLIIFFGAGLICTLIGFIINSLQKKNKKTSYYLLLFVISGLTGVVLAVSFCYMMLFEQGGTYMP</sequence>
<dbReference type="RefSeq" id="WP_002979657.1">
    <property type="nucleotide sequence ID" value="NZ_CP068486.1"/>
</dbReference>
<dbReference type="KEGG" id="cgle:NCTC11432_00574"/>
<gene>
    <name evidence="2" type="ORF">NCTC11432_00574</name>
</gene>